<evidence type="ECO:0000256" key="5">
    <source>
        <dbReference type="ARBA" id="ARBA00022516"/>
    </source>
</evidence>
<dbReference type="GO" id="GO:0071731">
    <property type="term" value="P:response to nitric oxide"/>
    <property type="evidence" value="ECO:0007669"/>
    <property type="project" value="TreeGrafter"/>
</dbReference>
<dbReference type="GO" id="GO:0004144">
    <property type="term" value="F:diacylglycerol O-acyltransferase activity"/>
    <property type="evidence" value="ECO:0007669"/>
    <property type="project" value="UniProtKB-EC"/>
</dbReference>
<feature type="domain" description="O-acyltransferase WSD1-like N-terminal" evidence="12">
    <location>
        <begin position="27"/>
        <end position="181"/>
    </location>
</feature>
<dbReference type="EC" id="2.3.1.20" evidence="4"/>
<gene>
    <name evidence="13" type="ORF">SAMN05216174_11394</name>
</gene>
<dbReference type="GO" id="GO:0001666">
    <property type="term" value="P:response to hypoxia"/>
    <property type="evidence" value="ECO:0007669"/>
    <property type="project" value="TreeGrafter"/>
</dbReference>
<comment type="pathway">
    <text evidence="2">Lipid metabolism.</text>
</comment>
<protein>
    <recommendedName>
        <fullName evidence="4">diacylglycerol O-acyltransferase</fullName>
        <ecNumber evidence="4">2.3.1.20</ecNumber>
    </recommendedName>
</protein>
<dbReference type="GO" id="GO:0006071">
    <property type="term" value="P:glycerol metabolic process"/>
    <property type="evidence" value="ECO:0007669"/>
    <property type="project" value="UniProtKB-KW"/>
</dbReference>
<accession>A0A1G6VTM6</accession>
<dbReference type="AlphaFoldDB" id="A0A1G6VTM6"/>
<evidence type="ECO:0000256" key="4">
    <source>
        <dbReference type="ARBA" id="ARBA00013244"/>
    </source>
</evidence>
<dbReference type="GO" id="GO:0019432">
    <property type="term" value="P:triglyceride biosynthetic process"/>
    <property type="evidence" value="ECO:0007669"/>
    <property type="project" value="UniProtKB-UniPathway"/>
</dbReference>
<dbReference type="EMBL" id="FMZZ01000013">
    <property type="protein sequence ID" value="SDD57040.1"/>
    <property type="molecule type" value="Genomic_DNA"/>
</dbReference>
<sequence length="427" mass="46906">MLPMLRKGRPTRGEDTSACGAPQGSIDRALLNLAHRTNDSGMHLGAVLLFDGEPPDTDALVTHVTERLPLLPELTLRAAGSARKPRWEPDPAFDIGHHIHQVSLPPGSGSSADNVINAMVGLPLDSRRPLWGLWLIRTDHGYALCYRAHHGFQDGQAATHTLRTLFAPSPPRFARSPARPPALRLGLAVVKDMLPLLRRTAHWSGVDQPPSLRRVAGTADVDLVRLQAIARATDSTLNQVCLTLVTSLLRAGFPGDWPDSDQTSRATMGVALGTRDTRYPRLGNRLGVAHITLPCGESSALRRLDLLHAQVTPEYLARIRQHHAVLFQRMPYWCGKLGVHVSAHPRFVPLLVAEIRGRAAMTFAGVTAHAAYALPALPPRQPLFIAWVVYRNRLHTTFLADEKLAGREQFPNLWQQAVDELEAQIAP</sequence>
<comment type="catalytic activity">
    <reaction evidence="10">
        <text>an acyl-CoA + a 1,2-diacyl-sn-glycerol = a triacyl-sn-glycerol + CoA</text>
        <dbReference type="Rhea" id="RHEA:10868"/>
        <dbReference type="ChEBI" id="CHEBI:17815"/>
        <dbReference type="ChEBI" id="CHEBI:57287"/>
        <dbReference type="ChEBI" id="CHEBI:58342"/>
        <dbReference type="ChEBI" id="CHEBI:64615"/>
        <dbReference type="EC" id="2.3.1.20"/>
    </reaction>
</comment>
<proteinExistence type="inferred from homology"/>
<keyword evidence="5" id="KW-0444">Lipid biosynthesis</keyword>
<dbReference type="PANTHER" id="PTHR31650:SF1">
    <property type="entry name" value="WAX ESTER SYNTHASE_DIACYLGLYCEROL ACYLTRANSFERASE 4-RELATED"/>
    <property type="match status" value="1"/>
</dbReference>
<evidence type="ECO:0000259" key="12">
    <source>
        <dbReference type="Pfam" id="PF03007"/>
    </source>
</evidence>
<keyword evidence="9 13" id="KW-0012">Acyltransferase</keyword>
<keyword evidence="6 13" id="KW-0808">Transferase</keyword>
<evidence type="ECO:0000256" key="7">
    <source>
        <dbReference type="ARBA" id="ARBA00022798"/>
    </source>
</evidence>
<dbReference type="OrthoDB" id="9810950at2"/>
<dbReference type="InterPro" id="IPR045034">
    <property type="entry name" value="O-acyltransferase_WSD1-like"/>
</dbReference>
<evidence type="ECO:0000256" key="11">
    <source>
        <dbReference type="SAM" id="MobiDB-lite"/>
    </source>
</evidence>
<dbReference type="GO" id="GO:0051701">
    <property type="term" value="P:biological process involved in interaction with host"/>
    <property type="evidence" value="ECO:0007669"/>
    <property type="project" value="TreeGrafter"/>
</dbReference>
<evidence type="ECO:0000256" key="10">
    <source>
        <dbReference type="ARBA" id="ARBA00048109"/>
    </source>
</evidence>
<dbReference type="RefSeq" id="WP_091454954.1">
    <property type="nucleotide sequence ID" value="NZ_FMZZ01000013.1"/>
</dbReference>
<evidence type="ECO:0000256" key="3">
    <source>
        <dbReference type="ARBA" id="ARBA00009587"/>
    </source>
</evidence>
<evidence type="ECO:0000256" key="9">
    <source>
        <dbReference type="ARBA" id="ARBA00023315"/>
    </source>
</evidence>
<evidence type="ECO:0000256" key="8">
    <source>
        <dbReference type="ARBA" id="ARBA00023098"/>
    </source>
</evidence>
<dbReference type="InterPro" id="IPR004255">
    <property type="entry name" value="O-acyltransferase_WSD1_N"/>
</dbReference>
<reference evidence="14" key="1">
    <citation type="submission" date="2016-10" db="EMBL/GenBank/DDBJ databases">
        <authorList>
            <person name="Varghese N."/>
            <person name="Submissions S."/>
        </authorList>
    </citation>
    <scope>NUCLEOTIDE SEQUENCE [LARGE SCALE GENOMIC DNA]</scope>
    <source>
        <strain evidence="14">IBRC-M 10403</strain>
    </source>
</reference>
<comment type="similarity">
    <text evidence="3">Belongs to the long-chain O-acyltransferase family.</text>
</comment>
<evidence type="ECO:0000313" key="14">
    <source>
        <dbReference type="Proteomes" id="UP000199501"/>
    </source>
</evidence>
<keyword evidence="7" id="KW-0319">Glycerol metabolism</keyword>
<name>A0A1G6VTM6_9PSEU</name>
<feature type="region of interest" description="Disordered" evidence="11">
    <location>
        <begin position="1"/>
        <end position="21"/>
    </location>
</feature>
<comment type="pathway">
    <text evidence="1">Glycerolipid metabolism; triacylglycerol biosynthesis.</text>
</comment>
<evidence type="ECO:0000256" key="1">
    <source>
        <dbReference type="ARBA" id="ARBA00004771"/>
    </source>
</evidence>
<keyword evidence="14" id="KW-1185">Reference proteome</keyword>
<evidence type="ECO:0000313" key="13">
    <source>
        <dbReference type="EMBL" id="SDD57040.1"/>
    </source>
</evidence>
<feature type="compositionally biased region" description="Basic residues" evidence="11">
    <location>
        <begin position="1"/>
        <end position="10"/>
    </location>
</feature>
<organism evidence="13 14">
    <name type="scientific">Actinokineospora iranica</name>
    <dbReference type="NCBI Taxonomy" id="1271860"/>
    <lineage>
        <taxon>Bacteria</taxon>
        <taxon>Bacillati</taxon>
        <taxon>Actinomycetota</taxon>
        <taxon>Actinomycetes</taxon>
        <taxon>Pseudonocardiales</taxon>
        <taxon>Pseudonocardiaceae</taxon>
        <taxon>Actinokineospora</taxon>
    </lineage>
</organism>
<dbReference type="Proteomes" id="UP000199501">
    <property type="component" value="Unassembled WGS sequence"/>
</dbReference>
<dbReference type="Pfam" id="PF03007">
    <property type="entry name" value="WS_DGAT_cat"/>
    <property type="match status" value="1"/>
</dbReference>
<dbReference type="UniPathway" id="UPA00282"/>
<dbReference type="SUPFAM" id="SSF52777">
    <property type="entry name" value="CoA-dependent acyltransferases"/>
    <property type="match status" value="1"/>
</dbReference>
<evidence type="ECO:0000256" key="2">
    <source>
        <dbReference type="ARBA" id="ARBA00005189"/>
    </source>
</evidence>
<dbReference type="STRING" id="1271860.SAMN05216174_11394"/>
<evidence type="ECO:0000256" key="6">
    <source>
        <dbReference type="ARBA" id="ARBA00022679"/>
    </source>
</evidence>
<keyword evidence="8" id="KW-0443">Lipid metabolism</keyword>
<dbReference type="PANTHER" id="PTHR31650">
    <property type="entry name" value="O-ACYLTRANSFERASE (WSD1-LIKE) FAMILY PROTEIN"/>
    <property type="match status" value="1"/>
</dbReference>
<dbReference type="GO" id="GO:0005886">
    <property type="term" value="C:plasma membrane"/>
    <property type="evidence" value="ECO:0007669"/>
    <property type="project" value="TreeGrafter"/>
</dbReference>